<reference evidence="2 3" key="1">
    <citation type="journal article" date="2022" name="Nat. Ecol. Evol.">
        <title>A masculinizing supergene underlies an exaggerated male reproductive morph in a spider.</title>
        <authorList>
            <person name="Hendrickx F."/>
            <person name="De Corte Z."/>
            <person name="Sonet G."/>
            <person name="Van Belleghem S.M."/>
            <person name="Kostlbacher S."/>
            <person name="Vangestel C."/>
        </authorList>
    </citation>
    <scope>NUCLEOTIDE SEQUENCE [LARGE SCALE GENOMIC DNA]</scope>
    <source>
        <strain evidence="2">W744_W776</strain>
    </source>
</reference>
<gene>
    <name evidence="2" type="ORF">JTE90_027581</name>
</gene>
<protein>
    <submittedName>
        <fullName evidence="2">Uncharacterized protein</fullName>
    </submittedName>
</protein>
<keyword evidence="3" id="KW-1185">Reference proteome</keyword>
<name>A0AAV6VLS4_9ARAC</name>
<sequence length="82" mass="9066">MRELNGFRKRKNGVVGGLKPSNTHRSRLGSLQEGGVVGRARFRNQNRSRSHSASSTDSLGSAHSSFLEQNSPKLNIEIYMPL</sequence>
<feature type="region of interest" description="Disordered" evidence="1">
    <location>
        <begin position="1"/>
        <end position="66"/>
    </location>
</feature>
<feature type="compositionally biased region" description="Basic residues" evidence="1">
    <location>
        <begin position="40"/>
        <end position="50"/>
    </location>
</feature>
<comment type="caution">
    <text evidence="2">The sequence shown here is derived from an EMBL/GenBank/DDBJ whole genome shotgun (WGS) entry which is preliminary data.</text>
</comment>
<organism evidence="2 3">
    <name type="scientific">Oedothorax gibbosus</name>
    <dbReference type="NCBI Taxonomy" id="931172"/>
    <lineage>
        <taxon>Eukaryota</taxon>
        <taxon>Metazoa</taxon>
        <taxon>Ecdysozoa</taxon>
        <taxon>Arthropoda</taxon>
        <taxon>Chelicerata</taxon>
        <taxon>Arachnida</taxon>
        <taxon>Araneae</taxon>
        <taxon>Araneomorphae</taxon>
        <taxon>Entelegynae</taxon>
        <taxon>Araneoidea</taxon>
        <taxon>Linyphiidae</taxon>
        <taxon>Erigoninae</taxon>
        <taxon>Oedothorax</taxon>
    </lineage>
</organism>
<evidence type="ECO:0000313" key="3">
    <source>
        <dbReference type="Proteomes" id="UP000827092"/>
    </source>
</evidence>
<proteinExistence type="predicted"/>
<dbReference type="EMBL" id="JAFNEN010000063">
    <property type="protein sequence ID" value="KAG8196869.1"/>
    <property type="molecule type" value="Genomic_DNA"/>
</dbReference>
<dbReference type="Proteomes" id="UP000827092">
    <property type="component" value="Unassembled WGS sequence"/>
</dbReference>
<evidence type="ECO:0000313" key="2">
    <source>
        <dbReference type="EMBL" id="KAG8196869.1"/>
    </source>
</evidence>
<dbReference type="AlphaFoldDB" id="A0AAV6VLS4"/>
<accession>A0AAV6VLS4</accession>
<evidence type="ECO:0000256" key="1">
    <source>
        <dbReference type="SAM" id="MobiDB-lite"/>
    </source>
</evidence>